<keyword evidence="2" id="KW-1133">Transmembrane helix</keyword>
<proteinExistence type="predicted"/>
<protein>
    <recommendedName>
        <fullName evidence="5">Integral membrane protein</fullName>
    </recommendedName>
</protein>
<dbReference type="EMBL" id="BMMU01000006">
    <property type="protein sequence ID" value="GGJ26397.1"/>
    <property type="molecule type" value="Genomic_DNA"/>
</dbReference>
<feature type="compositionally biased region" description="Polar residues" evidence="1">
    <location>
        <begin position="172"/>
        <end position="185"/>
    </location>
</feature>
<feature type="transmembrane region" description="Helical" evidence="2">
    <location>
        <begin position="51"/>
        <end position="73"/>
    </location>
</feature>
<evidence type="ECO:0008006" key="5">
    <source>
        <dbReference type="Google" id="ProtNLM"/>
    </source>
</evidence>
<dbReference type="Proteomes" id="UP000625682">
    <property type="component" value="Unassembled WGS sequence"/>
</dbReference>
<name>A0A917KRD7_9ACTN</name>
<evidence type="ECO:0000313" key="4">
    <source>
        <dbReference type="Proteomes" id="UP000625682"/>
    </source>
</evidence>
<dbReference type="AlphaFoldDB" id="A0A917KRD7"/>
<feature type="transmembrane region" description="Helical" evidence="2">
    <location>
        <begin position="102"/>
        <end position="120"/>
    </location>
</feature>
<reference evidence="3" key="2">
    <citation type="submission" date="2020-09" db="EMBL/GenBank/DDBJ databases">
        <authorList>
            <person name="Sun Q."/>
            <person name="Zhou Y."/>
        </authorList>
    </citation>
    <scope>NUCLEOTIDE SEQUENCE</scope>
    <source>
        <strain evidence="3">CGMCC 4.7272</strain>
    </source>
</reference>
<keyword evidence="2" id="KW-0472">Membrane</keyword>
<evidence type="ECO:0000256" key="1">
    <source>
        <dbReference type="SAM" id="MobiDB-lite"/>
    </source>
</evidence>
<gene>
    <name evidence="3" type="ORF">GCM10012282_23640</name>
</gene>
<comment type="caution">
    <text evidence="3">The sequence shown here is derived from an EMBL/GenBank/DDBJ whole genome shotgun (WGS) entry which is preliminary data.</text>
</comment>
<sequence length="185" mass="19705">MLMSGIEHQGVGPAFRTWRARRPFLAGVLLTLGGAEILFTVKASLKVVLHIGMQGLAGYLLPTLMVVCGLLIIFNPTQRLFYSIVGIMLTLGTWVTSNLGGFFVGLTLGAVGSCMAFGWLPDQEPRVSRRQRRKEKQKGKAAMAGPDATESTGPTAADDGHEGGEGSLRGSMRSSTAESPSHLTM</sequence>
<keyword evidence="4" id="KW-1185">Reference proteome</keyword>
<feature type="transmembrane region" description="Helical" evidence="2">
    <location>
        <begin position="80"/>
        <end position="96"/>
    </location>
</feature>
<feature type="transmembrane region" description="Helical" evidence="2">
    <location>
        <begin position="24"/>
        <end position="45"/>
    </location>
</feature>
<reference evidence="3" key="1">
    <citation type="journal article" date="2014" name="Int. J. Syst. Evol. Microbiol.">
        <title>Complete genome sequence of Corynebacterium casei LMG S-19264T (=DSM 44701T), isolated from a smear-ripened cheese.</title>
        <authorList>
            <consortium name="US DOE Joint Genome Institute (JGI-PGF)"/>
            <person name="Walter F."/>
            <person name="Albersmeier A."/>
            <person name="Kalinowski J."/>
            <person name="Ruckert C."/>
        </authorList>
    </citation>
    <scope>NUCLEOTIDE SEQUENCE</scope>
    <source>
        <strain evidence="3">CGMCC 4.7272</strain>
    </source>
</reference>
<feature type="compositionally biased region" description="Basic residues" evidence="1">
    <location>
        <begin position="128"/>
        <end position="139"/>
    </location>
</feature>
<organism evidence="3 4">
    <name type="scientific">Streptomyces lacrimifluminis</name>
    <dbReference type="NCBI Taxonomy" id="1500077"/>
    <lineage>
        <taxon>Bacteria</taxon>
        <taxon>Bacillati</taxon>
        <taxon>Actinomycetota</taxon>
        <taxon>Actinomycetes</taxon>
        <taxon>Kitasatosporales</taxon>
        <taxon>Streptomycetaceae</taxon>
        <taxon>Streptomyces</taxon>
    </lineage>
</organism>
<dbReference type="InterPro" id="IPR046096">
    <property type="entry name" value="DUF6114"/>
</dbReference>
<feature type="region of interest" description="Disordered" evidence="1">
    <location>
        <begin position="125"/>
        <end position="185"/>
    </location>
</feature>
<evidence type="ECO:0000256" key="2">
    <source>
        <dbReference type="SAM" id="Phobius"/>
    </source>
</evidence>
<evidence type="ECO:0000313" key="3">
    <source>
        <dbReference type="EMBL" id="GGJ26397.1"/>
    </source>
</evidence>
<accession>A0A917KRD7</accession>
<dbReference type="Pfam" id="PF19609">
    <property type="entry name" value="DUF6114"/>
    <property type="match status" value="1"/>
</dbReference>
<keyword evidence="2" id="KW-0812">Transmembrane</keyword>